<sequence>MNMWSESDGEDIKNILKRINRLKLSKLSEDLLFQVLFTNAYPPKTNLTSGEFLKIKIDWLIKNRRFQDLETLLKNNPTVGRETKAIKFLINEYLASADIKSACDKINFIDKDIKNNYLDKFSVYCLINNDQKDEAQLVLDLLIERGLNDKFFVNKINFLLGLTDQTTQKILDNNLLNFYLSHITSNNFEYEPNDETDQYIWRYLSSANLIQINDFENEDVILAYEQAASKNSFEKDEIYKIYLKMPFNFNHLINATEIYKNLPNYKARALIYQSILLSNNIEQKLDLVFLLKNLFMKDKLLNVYSEELSNILQAIDPDEIPERYSELVRLNLDQNLITSKQIKFDNDILHRSKVLKHFLDSNKEIGRTEKDFKAVYKKIKKNKKYFLSIMDIIVLESLRHDGVSLPEDLDFGNVASQLTIPKNLEDLVNQKQTGLVMLKIIEIIGEDDIQDLDPETIYFLNSILNKLNLKKIRNDILKKTLPVRV</sequence>
<reference evidence="1" key="2">
    <citation type="submission" date="2003-12" db="EMBL/GenBank/DDBJ databases">
        <title>Monterey Bay Coastal Ocean Microbial Observatory environmental clone sequencing.</title>
        <authorList>
            <person name="DeLong E.F."/>
        </authorList>
    </citation>
    <scope>NUCLEOTIDE SEQUENCE</scope>
</reference>
<proteinExistence type="predicted"/>
<reference evidence="1" key="1">
    <citation type="submission" date="2003-11" db="EMBL/GenBank/DDBJ databases">
        <authorList>
            <person name="Heidelberg J.F."/>
            <person name="Eisen J.A."/>
            <person name="Nelson W.C."/>
            <person name="DeLong E.F."/>
        </authorList>
    </citation>
    <scope>NUCLEOTIDE SEQUENCE</scope>
</reference>
<dbReference type="EMBL" id="AY458633">
    <property type="protein sequence ID" value="AAR37585.1"/>
    <property type="molecule type" value="Genomic_DNA"/>
</dbReference>
<gene>
    <name evidence="1" type="ORF">MBMO_EBAC750-11E01.28</name>
</gene>
<evidence type="ECO:0000313" key="1">
    <source>
        <dbReference type="EMBL" id="AAR37585.1"/>
    </source>
</evidence>
<name>Q6SHN6_9BACT</name>
<dbReference type="AlphaFoldDB" id="Q6SHN6"/>
<organism evidence="1">
    <name type="scientific">uncultured marine bacterium 313</name>
    <dbReference type="NCBI Taxonomy" id="257386"/>
    <lineage>
        <taxon>Bacteria</taxon>
        <taxon>environmental samples</taxon>
    </lineage>
</organism>
<protein>
    <submittedName>
        <fullName evidence="1">Uncharacterized protein</fullName>
    </submittedName>
</protein>
<accession>Q6SHN6</accession>